<feature type="transmembrane region" description="Helical" evidence="1">
    <location>
        <begin position="81"/>
        <end position="104"/>
    </location>
</feature>
<keyword evidence="1" id="KW-1133">Transmembrane helix</keyword>
<proteinExistence type="predicted"/>
<dbReference type="PANTHER" id="PTHR40465:SF1">
    <property type="entry name" value="DUF6534 DOMAIN-CONTAINING PROTEIN"/>
    <property type="match status" value="1"/>
</dbReference>
<dbReference type="Proteomes" id="UP000053477">
    <property type="component" value="Unassembled WGS sequence"/>
</dbReference>
<evidence type="ECO:0000313" key="4">
    <source>
        <dbReference type="Proteomes" id="UP000053477"/>
    </source>
</evidence>
<evidence type="ECO:0000256" key="1">
    <source>
        <dbReference type="SAM" id="Phobius"/>
    </source>
</evidence>
<keyword evidence="4" id="KW-1185">Reference proteome</keyword>
<organism evidence="3 4">
    <name type="scientific">Schizopora paradoxa</name>
    <dbReference type="NCBI Taxonomy" id="27342"/>
    <lineage>
        <taxon>Eukaryota</taxon>
        <taxon>Fungi</taxon>
        <taxon>Dikarya</taxon>
        <taxon>Basidiomycota</taxon>
        <taxon>Agaricomycotina</taxon>
        <taxon>Agaricomycetes</taxon>
        <taxon>Hymenochaetales</taxon>
        <taxon>Schizoporaceae</taxon>
        <taxon>Schizopora</taxon>
    </lineage>
</organism>
<dbReference type="InParanoid" id="A0A0H2S6Z0"/>
<evidence type="ECO:0000313" key="3">
    <source>
        <dbReference type="EMBL" id="KLO19744.1"/>
    </source>
</evidence>
<accession>A0A0H2S6Z0</accession>
<feature type="domain" description="DUF6534" evidence="2">
    <location>
        <begin position="162"/>
        <end position="250"/>
    </location>
</feature>
<dbReference type="Pfam" id="PF20152">
    <property type="entry name" value="DUF6534"/>
    <property type="match status" value="1"/>
</dbReference>
<name>A0A0H2S6Z0_9AGAM</name>
<sequence>MGLLDESIGSAFVGCLLTAIFYGVTCLQAVKYFTSGPPDGRFVKSLVLAILLLDTLHMALVSHFVYTLIVKDFGNLLSIHLAPWSLGSSFLVSLVSDTVVRLFFARKVWCLSGKNVPLMLLLSIPISLAFGVTLASTINVIIVSLNESSPTQWLLDFSLIASMVADFFLAVTLTYLFYTSKSDYFESTNNMLNTLCKYTINTGLIAAIWTICCIVSNTMAPDLYVVLIFYLPLSKVYTNAILGSLNVRESLRGMSETKFLAPKPYKDSKFVDLPLPPGRQNIDGGKGISIRIDSETEFSESPYSLNRLESRPVALKSISPRPDKTVLSDSRLSRAN</sequence>
<reference evidence="3 4" key="1">
    <citation type="submission" date="2015-04" db="EMBL/GenBank/DDBJ databases">
        <title>Complete genome sequence of Schizopora paradoxa KUC8140, a cosmopolitan wood degrader in East Asia.</title>
        <authorList>
            <consortium name="DOE Joint Genome Institute"/>
            <person name="Min B."/>
            <person name="Park H."/>
            <person name="Jang Y."/>
            <person name="Kim J.-J."/>
            <person name="Kim K.H."/>
            <person name="Pangilinan J."/>
            <person name="Lipzen A."/>
            <person name="Riley R."/>
            <person name="Grigoriev I.V."/>
            <person name="Spatafora J.W."/>
            <person name="Choi I.-G."/>
        </authorList>
    </citation>
    <scope>NUCLEOTIDE SEQUENCE [LARGE SCALE GENOMIC DNA]</scope>
    <source>
        <strain evidence="3 4">KUC8140</strain>
    </source>
</reference>
<feature type="transmembrane region" description="Helical" evidence="1">
    <location>
        <begin position="223"/>
        <end position="245"/>
    </location>
</feature>
<dbReference type="AlphaFoldDB" id="A0A0H2S6Z0"/>
<dbReference type="InterPro" id="IPR045339">
    <property type="entry name" value="DUF6534"/>
</dbReference>
<protein>
    <recommendedName>
        <fullName evidence="2">DUF6534 domain-containing protein</fullName>
    </recommendedName>
</protein>
<keyword evidence="1" id="KW-0472">Membrane</keyword>
<feature type="transmembrane region" description="Helical" evidence="1">
    <location>
        <begin position="157"/>
        <end position="178"/>
    </location>
</feature>
<dbReference type="EMBL" id="KQ085885">
    <property type="protein sequence ID" value="KLO19744.1"/>
    <property type="molecule type" value="Genomic_DNA"/>
</dbReference>
<feature type="transmembrane region" description="Helical" evidence="1">
    <location>
        <begin position="116"/>
        <end position="145"/>
    </location>
</feature>
<feature type="transmembrane region" description="Helical" evidence="1">
    <location>
        <begin position="198"/>
        <end position="217"/>
    </location>
</feature>
<feature type="transmembrane region" description="Helical" evidence="1">
    <location>
        <begin position="46"/>
        <end position="69"/>
    </location>
</feature>
<feature type="non-terminal residue" evidence="3">
    <location>
        <position position="336"/>
    </location>
</feature>
<dbReference type="STRING" id="27342.A0A0H2S6Z0"/>
<evidence type="ECO:0000259" key="2">
    <source>
        <dbReference type="Pfam" id="PF20152"/>
    </source>
</evidence>
<feature type="transmembrane region" description="Helical" evidence="1">
    <location>
        <begin position="12"/>
        <end position="34"/>
    </location>
</feature>
<keyword evidence="1" id="KW-0812">Transmembrane</keyword>
<dbReference type="OrthoDB" id="2535105at2759"/>
<gene>
    <name evidence="3" type="ORF">SCHPADRAFT_992673</name>
</gene>
<dbReference type="PANTHER" id="PTHR40465">
    <property type="entry name" value="CHROMOSOME 1, WHOLE GENOME SHOTGUN SEQUENCE"/>
    <property type="match status" value="1"/>
</dbReference>